<dbReference type="InterPro" id="IPR003399">
    <property type="entry name" value="Mce/MlaD"/>
</dbReference>
<evidence type="ECO:0000313" key="6">
    <source>
        <dbReference type="Proteomes" id="UP000214646"/>
    </source>
</evidence>
<dbReference type="PANTHER" id="PTHR33371">
    <property type="entry name" value="INTERMEMBRANE PHOSPHOLIPID TRANSPORT SYSTEM BINDING PROTEIN MLAD-RELATED"/>
    <property type="match status" value="1"/>
</dbReference>
<organism evidence="5 6">
    <name type="scientific">Fimbriiglobus ruber</name>
    <dbReference type="NCBI Taxonomy" id="1908690"/>
    <lineage>
        <taxon>Bacteria</taxon>
        <taxon>Pseudomonadati</taxon>
        <taxon>Planctomycetota</taxon>
        <taxon>Planctomycetia</taxon>
        <taxon>Gemmatales</taxon>
        <taxon>Gemmataceae</taxon>
        <taxon>Fimbriiglobus</taxon>
    </lineage>
</organism>
<feature type="domain" description="Mce/MlaD" evidence="4">
    <location>
        <begin position="39"/>
        <end position="114"/>
    </location>
</feature>
<proteinExistence type="predicted"/>
<sequence>MAERRAKIRLGIFVGGSLLVLSALVVLFGGRPGILSNRVKYTLLFPEAPGVGPGTPVRKSGVRIGEVGGVDLDEETGQVRVAVEVEKKFMPRPTDEPAISRGILSGDTTIDFVPKSAAEIATVVSREPYPPDSEIPGVPPVNTRILLKEASGVIPTAQESIARLLQSMERFERVAPKAERALDEVAGLARTGREIVPELRQTNARIQDLIGANVPGAPDEPVTVRAMMKEIIDLLKTVRPAAEDLRAMLKENGPDVNKTLKSVRDAADSANDALNPENRKAFSATLKNLQAASDDLTKMIRLVAVVAGQAESTLKELQARIAQTERVIDNVEKVTRPLVDAAPGIVQNVDQTVKNLRAASEQLSGMLANVQTLVKSASSGEGTVQKLLTDPSLFANLNDATVSAARTLARVEKITRDLEVFADKIARRPETLGAGGIVRPSTGLKESPDAPLPPSAPLPIAPTRNTLPQQPAAPPAVAPIPPVPLEGAIPVYKPTTNTEVLPPRR</sequence>
<reference evidence="6" key="1">
    <citation type="submission" date="2017-06" db="EMBL/GenBank/DDBJ databases">
        <title>Genome analysis of Fimbriiglobus ruber SP5, the first member of the order Planctomycetales with confirmed chitinolytic capability.</title>
        <authorList>
            <person name="Ravin N.V."/>
            <person name="Rakitin A.L."/>
            <person name="Ivanova A.A."/>
            <person name="Beletsky A.V."/>
            <person name="Kulichevskaya I.S."/>
            <person name="Mardanov A.V."/>
            <person name="Dedysh S.N."/>
        </authorList>
    </citation>
    <scope>NUCLEOTIDE SEQUENCE [LARGE SCALE GENOMIC DNA]</scope>
    <source>
        <strain evidence="6">SP5</strain>
    </source>
</reference>
<dbReference type="RefSeq" id="WP_088258904.1">
    <property type="nucleotide sequence ID" value="NZ_NIDE01000017.1"/>
</dbReference>
<evidence type="ECO:0000256" key="1">
    <source>
        <dbReference type="SAM" id="Coils"/>
    </source>
</evidence>
<dbReference type="Proteomes" id="UP000214646">
    <property type="component" value="Unassembled WGS sequence"/>
</dbReference>
<feature type="region of interest" description="Disordered" evidence="2">
    <location>
        <begin position="433"/>
        <end position="479"/>
    </location>
</feature>
<evidence type="ECO:0000256" key="2">
    <source>
        <dbReference type="SAM" id="MobiDB-lite"/>
    </source>
</evidence>
<dbReference type="OrthoDB" id="260338at2"/>
<dbReference type="PANTHER" id="PTHR33371:SF4">
    <property type="entry name" value="INTERMEMBRANE PHOSPHOLIPID TRANSPORT SYSTEM BINDING PROTEIN MLAD"/>
    <property type="match status" value="1"/>
</dbReference>
<feature type="transmembrane region" description="Helical" evidence="3">
    <location>
        <begin position="12"/>
        <end position="30"/>
    </location>
</feature>
<gene>
    <name evidence="5" type="ORF">FRUB_08348</name>
</gene>
<evidence type="ECO:0000256" key="3">
    <source>
        <dbReference type="SAM" id="Phobius"/>
    </source>
</evidence>
<accession>A0A225DHB8</accession>
<dbReference type="SUPFAM" id="SSF58104">
    <property type="entry name" value="Methyl-accepting chemotaxis protein (MCP) signaling domain"/>
    <property type="match status" value="1"/>
</dbReference>
<comment type="caution">
    <text evidence="5">The sequence shown here is derived from an EMBL/GenBank/DDBJ whole genome shotgun (WGS) entry which is preliminary data.</text>
</comment>
<protein>
    <recommendedName>
        <fullName evidence="4">Mce/MlaD domain-containing protein</fullName>
    </recommendedName>
</protein>
<dbReference type="InterPro" id="IPR052336">
    <property type="entry name" value="MlaD_Phospholipid_Transporter"/>
</dbReference>
<keyword evidence="3" id="KW-1133">Transmembrane helix</keyword>
<name>A0A225DHB8_9BACT</name>
<keyword evidence="3" id="KW-0812">Transmembrane</keyword>
<feature type="compositionally biased region" description="Pro residues" evidence="2">
    <location>
        <begin position="450"/>
        <end position="460"/>
    </location>
</feature>
<evidence type="ECO:0000313" key="5">
    <source>
        <dbReference type="EMBL" id="OWK35785.1"/>
    </source>
</evidence>
<dbReference type="EMBL" id="NIDE01000017">
    <property type="protein sequence ID" value="OWK35785.1"/>
    <property type="molecule type" value="Genomic_DNA"/>
</dbReference>
<dbReference type="Pfam" id="PF02470">
    <property type="entry name" value="MlaD"/>
    <property type="match status" value="1"/>
</dbReference>
<keyword evidence="6" id="KW-1185">Reference proteome</keyword>
<dbReference type="AlphaFoldDB" id="A0A225DHB8"/>
<keyword evidence="1" id="KW-0175">Coiled coil</keyword>
<feature type="coiled-coil region" evidence="1">
    <location>
        <begin position="307"/>
        <end position="334"/>
    </location>
</feature>
<evidence type="ECO:0000259" key="4">
    <source>
        <dbReference type="Pfam" id="PF02470"/>
    </source>
</evidence>
<keyword evidence="3" id="KW-0472">Membrane</keyword>